<evidence type="ECO:0000256" key="1">
    <source>
        <dbReference type="ARBA" id="ARBA00022723"/>
    </source>
</evidence>
<dbReference type="OrthoDB" id="2196114at2759"/>
<feature type="region of interest" description="Disordered" evidence="3">
    <location>
        <begin position="207"/>
        <end position="306"/>
    </location>
</feature>
<dbReference type="AlphaFoldDB" id="A0A9P4QZZ0"/>
<dbReference type="PANTHER" id="PTHR46771:SF5">
    <property type="entry name" value="DETERIN"/>
    <property type="match status" value="1"/>
</dbReference>
<dbReference type="SMART" id="SM00238">
    <property type="entry name" value="BIR"/>
    <property type="match status" value="2"/>
</dbReference>
<dbReference type="InterPro" id="IPR051190">
    <property type="entry name" value="Baculoviral_IAP"/>
</dbReference>
<feature type="region of interest" description="Disordered" evidence="3">
    <location>
        <begin position="1"/>
        <end position="31"/>
    </location>
</feature>
<dbReference type="PROSITE" id="PS50143">
    <property type="entry name" value="BIR_REPEAT_2"/>
    <property type="match status" value="2"/>
</dbReference>
<comment type="caution">
    <text evidence="4">The sequence shown here is derived from an EMBL/GenBank/DDBJ whole genome shotgun (WGS) entry which is preliminary data.</text>
</comment>
<name>A0A9P4QZZ0_9PLEO</name>
<keyword evidence="2" id="KW-0862">Zinc</keyword>
<gene>
    <name evidence="4" type="ORF">EJ04DRAFT_577058</name>
</gene>
<dbReference type="CDD" id="cd00022">
    <property type="entry name" value="BIR"/>
    <property type="match status" value="1"/>
</dbReference>
<dbReference type="InterPro" id="IPR001370">
    <property type="entry name" value="BIR_rpt"/>
</dbReference>
<accession>A0A9P4QZZ0</accession>
<feature type="compositionally biased region" description="Polar residues" evidence="3">
    <location>
        <begin position="323"/>
        <end position="337"/>
    </location>
</feature>
<proteinExistence type="predicted"/>
<evidence type="ECO:0000313" key="5">
    <source>
        <dbReference type="Proteomes" id="UP000799444"/>
    </source>
</evidence>
<feature type="compositionally biased region" description="Low complexity" evidence="3">
    <location>
        <begin position="225"/>
        <end position="273"/>
    </location>
</feature>
<reference evidence="4" key="1">
    <citation type="journal article" date="2020" name="Stud. Mycol.">
        <title>101 Dothideomycetes genomes: a test case for predicting lifestyles and emergence of pathogens.</title>
        <authorList>
            <person name="Haridas S."/>
            <person name="Albert R."/>
            <person name="Binder M."/>
            <person name="Bloem J."/>
            <person name="Labutti K."/>
            <person name="Salamov A."/>
            <person name="Andreopoulos B."/>
            <person name="Baker S."/>
            <person name="Barry K."/>
            <person name="Bills G."/>
            <person name="Bluhm B."/>
            <person name="Cannon C."/>
            <person name="Castanera R."/>
            <person name="Culley D."/>
            <person name="Daum C."/>
            <person name="Ezra D."/>
            <person name="Gonzalez J."/>
            <person name="Henrissat B."/>
            <person name="Kuo A."/>
            <person name="Liang C."/>
            <person name="Lipzen A."/>
            <person name="Lutzoni F."/>
            <person name="Magnuson J."/>
            <person name="Mondo S."/>
            <person name="Nolan M."/>
            <person name="Ohm R."/>
            <person name="Pangilinan J."/>
            <person name="Park H.-J."/>
            <person name="Ramirez L."/>
            <person name="Alfaro M."/>
            <person name="Sun H."/>
            <person name="Tritt A."/>
            <person name="Yoshinaga Y."/>
            <person name="Zwiers L.-H."/>
            <person name="Turgeon B."/>
            <person name="Goodwin S."/>
            <person name="Spatafora J."/>
            <person name="Crous P."/>
            <person name="Grigoriev I."/>
        </authorList>
    </citation>
    <scope>NUCLEOTIDE SEQUENCE</scope>
    <source>
        <strain evidence="4">CBS 125425</strain>
    </source>
</reference>
<dbReference type="Gene3D" id="1.10.1170.10">
    <property type="entry name" value="Inhibitor Of Apoptosis Protein (2mihbC-IAP-1), Chain A"/>
    <property type="match status" value="2"/>
</dbReference>
<sequence length="455" mass="49850">MLSIQARLATFKATSKPRRGSRTSSKTASKKAPVSWPLTYPTAQDLAFAGFVWKPSKESADNVWCVTCGCQLDGWEPSDVPAHEHLTHSPTCGIAINVCIRMRSGDPGRVEEDPLSEKMCNARRATYQEEWPLNPLEGYPSVDQMVAAGWYYDPSLDAADGATCPYCSLSLDCWDAGDNPSDEHAKRSPDCLFFSLKELYHPAEIPHVSPVAKKPAPKAKRASRTSKASRASKASRVSKASTRSSTASSIVSTAVVTNKAPPKAQAKPAKAAPRSTRAKKRTADEEPEEATPPKKTRLSVDDEHTEPAWNQSASAIHNMSSITNDSGVRASTPTFSLPSDPPRTPERETTPAKPWEPVNIDTFFENDENLGFASEILIDAGLDKENLPQNKNSLAAFIKTAFTDEEKSMTAEEWIMYNARRGAEKLRIQCQRKIAAFDAEGRRALETLRAVAVKN</sequence>
<evidence type="ECO:0000256" key="3">
    <source>
        <dbReference type="SAM" id="MobiDB-lite"/>
    </source>
</evidence>
<dbReference type="GO" id="GO:0046872">
    <property type="term" value="F:metal ion binding"/>
    <property type="evidence" value="ECO:0007669"/>
    <property type="project" value="UniProtKB-KW"/>
</dbReference>
<evidence type="ECO:0000256" key="2">
    <source>
        <dbReference type="ARBA" id="ARBA00022833"/>
    </source>
</evidence>
<dbReference type="SUPFAM" id="SSF57924">
    <property type="entry name" value="Inhibitor of apoptosis (IAP) repeat"/>
    <property type="match status" value="2"/>
</dbReference>
<dbReference type="Proteomes" id="UP000799444">
    <property type="component" value="Unassembled WGS sequence"/>
</dbReference>
<keyword evidence="1" id="KW-0479">Metal-binding</keyword>
<organism evidence="4 5">
    <name type="scientific">Polyplosphaeria fusca</name>
    <dbReference type="NCBI Taxonomy" id="682080"/>
    <lineage>
        <taxon>Eukaryota</taxon>
        <taxon>Fungi</taxon>
        <taxon>Dikarya</taxon>
        <taxon>Ascomycota</taxon>
        <taxon>Pezizomycotina</taxon>
        <taxon>Dothideomycetes</taxon>
        <taxon>Pleosporomycetidae</taxon>
        <taxon>Pleosporales</taxon>
        <taxon>Tetraplosphaeriaceae</taxon>
        <taxon>Polyplosphaeria</taxon>
    </lineage>
</organism>
<protein>
    <submittedName>
        <fullName evidence="4">Inhibitor of apoptosis repeat-containing protein</fullName>
    </submittedName>
</protein>
<feature type="region of interest" description="Disordered" evidence="3">
    <location>
        <begin position="323"/>
        <end position="357"/>
    </location>
</feature>
<dbReference type="Pfam" id="PF00653">
    <property type="entry name" value="BIR"/>
    <property type="match status" value="2"/>
</dbReference>
<feature type="compositionally biased region" description="Basic residues" evidence="3">
    <location>
        <begin position="215"/>
        <end position="224"/>
    </location>
</feature>
<evidence type="ECO:0000313" key="4">
    <source>
        <dbReference type="EMBL" id="KAF2734287.1"/>
    </source>
</evidence>
<dbReference type="PANTHER" id="PTHR46771">
    <property type="entry name" value="DETERIN"/>
    <property type="match status" value="1"/>
</dbReference>
<dbReference type="EMBL" id="ML996150">
    <property type="protein sequence ID" value="KAF2734287.1"/>
    <property type="molecule type" value="Genomic_DNA"/>
</dbReference>
<keyword evidence="5" id="KW-1185">Reference proteome</keyword>